<gene>
    <name evidence="5" type="ORF">ACFOEN_17275</name>
</gene>
<sequence length="259" mass="28176">MRADKLLVVRGLVPSRTLAARLIESGQVEHELAGQWQAIRRVADELPDDAGLRLQQAAPELRYVSRGGLKLEGALSRTQLDVRGLHCLDLGQSTGGFTDCLLQRGAARVTGLDVGHGQLDARLRADPRAQAFEGINVRELPSSPFAAQVPQASMNLLVVDVSFISLALALPPVLPWLRSDAHVLALVKPQFEAGRAWIEKHGVVTAPEAHEAVRASIMQLCIAHKLEVRDYFYSPLLGGGHGNAQGNREFFVHAVMRTN</sequence>
<dbReference type="PANTHER" id="PTHR32319:SF0">
    <property type="entry name" value="BACTERIAL HEMOLYSIN-LIKE PROTEIN"/>
    <property type="match status" value="1"/>
</dbReference>
<proteinExistence type="inferred from homology"/>
<dbReference type="Gene3D" id="3.40.50.150">
    <property type="entry name" value="Vaccinia Virus protein VP39"/>
    <property type="match status" value="1"/>
</dbReference>
<evidence type="ECO:0000313" key="6">
    <source>
        <dbReference type="Proteomes" id="UP001595556"/>
    </source>
</evidence>
<dbReference type="InterPro" id="IPR047048">
    <property type="entry name" value="TlyA"/>
</dbReference>
<dbReference type="PANTHER" id="PTHR32319">
    <property type="entry name" value="BACTERIAL HEMOLYSIN-LIKE PROTEIN"/>
    <property type="match status" value="1"/>
</dbReference>
<reference evidence="6" key="1">
    <citation type="journal article" date="2019" name="Int. J. Syst. Evol. Microbiol.">
        <title>The Global Catalogue of Microorganisms (GCM) 10K type strain sequencing project: providing services to taxonomists for standard genome sequencing and annotation.</title>
        <authorList>
            <consortium name="The Broad Institute Genomics Platform"/>
            <consortium name="The Broad Institute Genome Sequencing Center for Infectious Disease"/>
            <person name="Wu L."/>
            <person name="Ma J."/>
        </authorList>
    </citation>
    <scope>NUCLEOTIDE SEQUENCE [LARGE SCALE GENOMIC DNA]</scope>
    <source>
        <strain evidence="6">KCTC 52168</strain>
    </source>
</reference>
<evidence type="ECO:0000256" key="3">
    <source>
        <dbReference type="PROSITE-ProRule" id="PRU00182"/>
    </source>
</evidence>
<dbReference type="RefSeq" id="WP_377306090.1">
    <property type="nucleotide sequence ID" value="NZ_CP180191.1"/>
</dbReference>
<dbReference type="InterPro" id="IPR029063">
    <property type="entry name" value="SAM-dependent_MTases_sf"/>
</dbReference>
<keyword evidence="1 3" id="KW-0694">RNA-binding</keyword>
<feature type="domain" description="Ribosomal RNA methyltransferase FtsJ" evidence="4">
    <location>
        <begin position="63"/>
        <end position="253"/>
    </location>
</feature>
<organism evidence="5 6">
    <name type="scientific">Piscinibacterium candidicorallinum</name>
    <dbReference type="NCBI Taxonomy" id="1793872"/>
    <lineage>
        <taxon>Bacteria</taxon>
        <taxon>Pseudomonadati</taxon>
        <taxon>Pseudomonadota</taxon>
        <taxon>Betaproteobacteria</taxon>
        <taxon>Burkholderiales</taxon>
        <taxon>Piscinibacterium</taxon>
    </lineage>
</organism>
<keyword evidence="5" id="KW-0489">Methyltransferase</keyword>
<evidence type="ECO:0000256" key="1">
    <source>
        <dbReference type="ARBA" id="ARBA00022884"/>
    </source>
</evidence>
<dbReference type="CDD" id="cd00165">
    <property type="entry name" value="S4"/>
    <property type="match status" value="1"/>
</dbReference>
<evidence type="ECO:0000313" key="5">
    <source>
        <dbReference type="EMBL" id="MFC3149378.1"/>
    </source>
</evidence>
<dbReference type="PROSITE" id="PS50889">
    <property type="entry name" value="S4"/>
    <property type="match status" value="1"/>
</dbReference>
<dbReference type="EMBL" id="JBHRTI010000010">
    <property type="protein sequence ID" value="MFC3149378.1"/>
    <property type="molecule type" value="Genomic_DNA"/>
</dbReference>
<dbReference type="GO" id="GO:0032259">
    <property type="term" value="P:methylation"/>
    <property type="evidence" value="ECO:0007669"/>
    <property type="project" value="UniProtKB-KW"/>
</dbReference>
<dbReference type="InterPro" id="IPR004538">
    <property type="entry name" value="Hemolysin_A/TlyA"/>
</dbReference>
<comment type="caution">
    <text evidence="5">The sequence shown here is derived from an EMBL/GenBank/DDBJ whole genome shotgun (WGS) entry which is preliminary data.</text>
</comment>
<dbReference type="PIRSF" id="PIRSF005578">
    <property type="entry name" value="TlyA"/>
    <property type="match status" value="1"/>
</dbReference>
<dbReference type="Pfam" id="PF01728">
    <property type="entry name" value="FtsJ"/>
    <property type="match status" value="1"/>
</dbReference>
<accession>A0ABV7HA14</accession>
<evidence type="ECO:0000259" key="4">
    <source>
        <dbReference type="Pfam" id="PF01728"/>
    </source>
</evidence>
<dbReference type="InterPro" id="IPR036986">
    <property type="entry name" value="S4_RNA-bd_sf"/>
</dbReference>
<dbReference type="GO" id="GO:0008168">
    <property type="term" value="F:methyltransferase activity"/>
    <property type="evidence" value="ECO:0007669"/>
    <property type="project" value="UniProtKB-KW"/>
</dbReference>
<dbReference type="SUPFAM" id="SSF53335">
    <property type="entry name" value="S-adenosyl-L-methionine-dependent methyltransferases"/>
    <property type="match status" value="1"/>
</dbReference>
<evidence type="ECO:0000256" key="2">
    <source>
        <dbReference type="ARBA" id="ARBA00029460"/>
    </source>
</evidence>
<dbReference type="Gene3D" id="3.10.290.10">
    <property type="entry name" value="RNA-binding S4 domain"/>
    <property type="match status" value="1"/>
</dbReference>
<protein>
    <submittedName>
        <fullName evidence="5">TlyA family RNA methyltransferase</fullName>
    </submittedName>
</protein>
<keyword evidence="6" id="KW-1185">Reference proteome</keyword>
<keyword evidence="5" id="KW-0808">Transferase</keyword>
<name>A0ABV7HA14_9BURK</name>
<dbReference type="InterPro" id="IPR002877">
    <property type="entry name" value="RNA_MeTrfase_FtsJ_dom"/>
</dbReference>
<comment type="similarity">
    <text evidence="2">Belongs to the TlyA family.</text>
</comment>
<dbReference type="Proteomes" id="UP001595556">
    <property type="component" value="Unassembled WGS sequence"/>
</dbReference>